<accession>A0A2N5GSP3</accession>
<dbReference type="EMBL" id="PGVA01000001">
    <property type="protein sequence ID" value="PLR86787.1"/>
    <property type="molecule type" value="Genomic_DNA"/>
</dbReference>
<dbReference type="PANTHER" id="PTHR35525:SF3">
    <property type="entry name" value="BLL6575 PROTEIN"/>
    <property type="match status" value="1"/>
</dbReference>
<evidence type="ECO:0000313" key="2">
    <source>
        <dbReference type="EMBL" id="PLR86787.1"/>
    </source>
</evidence>
<dbReference type="PANTHER" id="PTHR35525">
    <property type="entry name" value="BLL6575 PROTEIN"/>
    <property type="match status" value="1"/>
</dbReference>
<gene>
    <name evidence="2" type="ORF">CU635_00385</name>
    <name evidence="3" type="ORF">CVD25_18120</name>
</gene>
<evidence type="ECO:0000313" key="5">
    <source>
        <dbReference type="Proteomes" id="UP000235114"/>
    </source>
</evidence>
<dbReference type="Pfam" id="PF11706">
    <property type="entry name" value="zf-CGNR"/>
    <property type="match status" value="1"/>
</dbReference>
<keyword evidence="5" id="KW-1185">Reference proteome</keyword>
<dbReference type="OrthoDB" id="123307at2"/>
<protein>
    <submittedName>
        <fullName evidence="2">PadR family transcriptional regulator</fullName>
    </submittedName>
</protein>
<feature type="domain" description="Zinc finger CGNR" evidence="1">
    <location>
        <begin position="132"/>
        <end position="179"/>
    </location>
</feature>
<sequence>MVVTYMKTSEDAQQLLLFLNTWEIPNHDRRPIEHLQTKQQLLEFAKTQIGFTSEIDSLKEAVSFRNDVRKMIESGEADYINTWIIKRGLQFRVHRIDAKERFSPWFTSEKDSLIDFMLTNMMELIVSGSFQRIKICPDCKWAFFDQSKSGTKKWCSMNVNSPSGRACGTIAKVRRFRNKEK</sequence>
<proteinExistence type="predicted"/>
<reference evidence="2 4" key="1">
    <citation type="submission" date="2017-11" db="EMBL/GenBank/DDBJ databases">
        <title>Comparitive Functional Genomics of Dry Heat Resistant strains isolated from the Viking Spacecraft.</title>
        <authorList>
            <person name="Seuylemezian A."/>
            <person name="Cooper K."/>
            <person name="Vaishampayan P."/>
        </authorList>
    </citation>
    <scope>NUCLEOTIDE SEQUENCE [LARGE SCALE GENOMIC DNA]</scope>
    <source>
        <strain evidence="2 4">M4.6</strain>
    </source>
</reference>
<organism evidence="2 4">
    <name type="scientific">Bacillus canaveralius</name>
    <dbReference type="NCBI Taxonomy" id="1403243"/>
    <lineage>
        <taxon>Bacteria</taxon>
        <taxon>Bacillati</taxon>
        <taxon>Bacillota</taxon>
        <taxon>Bacilli</taxon>
        <taxon>Bacillales</taxon>
        <taxon>Bacillaceae</taxon>
        <taxon>Bacillus</taxon>
    </lineage>
</organism>
<name>A0A2N5GSP3_9BACI</name>
<evidence type="ECO:0000313" key="3">
    <source>
        <dbReference type="EMBL" id="PLR92752.1"/>
    </source>
</evidence>
<dbReference type="SUPFAM" id="SSF160904">
    <property type="entry name" value="Jann2411-like"/>
    <property type="match status" value="1"/>
</dbReference>
<dbReference type="InterPro" id="IPR010852">
    <property type="entry name" value="ABATE"/>
</dbReference>
<evidence type="ECO:0000259" key="1">
    <source>
        <dbReference type="Pfam" id="PF11706"/>
    </source>
</evidence>
<evidence type="ECO:0000313" key="4">
    <source>
        <dbReference type="Proteomes" id="UP000234951"/>
    </source>
</evidence>
<reference evidence="3 5" key="2">
    <citation type="submission" date="2017-12" db="EMBL/GenBank/DDBJ databases">
        <title>Comparative Functional Genomics of Dry Heat Resistant strains isolated from the Viking Spacecraft.</title>
        <authorList>
            <person name="Seuylemezian A."/>
            <person name="Cooper K."/>
            <person name="Vaishampayan P."/>
        </authorList>
    </citation>
    <scope>NUCLEOTIDE SEQUENCE [LARGE SCALE GENOMIC DNA]</scope>
    <source>
        <strain evidence="3 5">ATCC 29669</strain>
    </source>
</reference>
<dbReference type="AlphaFoldDB" id="A0A2N5GSP3"/>
<dbReference type="InterPro" id="IPR021005">
    <property type="entry name" value="Znf_CGNR"/>
</dbReference>
<dbReference type="EMBL" id="PGVD01000056">
    <property type="protein sequence ID" value="PLR92752.1"/>
    <property type="molecule type" value="Genomic_DNA"/>
</dbReference>
<dbReference type="Gene3D" id="1.10.3300.10">
    <property type="entry name" value="Jann2411-like domain"/>
    <property type="match status" value="1"/>
</dbReference>
<dbReference type="InterPro" id="IPR023286">
    <property type="entry name" value="ABATE_dom_sf"/>
</dbReference>
<dbReference type="Proteomes" id="UP000235114">
    <property type="component" value="Unassembled WGS sequence"/>
</dbReference>
<comment type="caution">
    <text evidence="2">The sequence shown here is derived from an EMBL/GenBank/DDBJ whole genome shotgun (WGS) entry which is preliminary data.</text>
</comment>
<dbReference type="Proteomes" id="UP000234951">
    <property type="component" value="Unassembled WGS sequence"/>
</dbReference>